<comment type="caution">
    <text evidence="2">The sequence shown here is derived from an EMBL/GenBank/DDBJ whole genome shotgun (WGS) entry which is preliminary data.</text>
</comment>
<evidence type="ECO:0000256" key="1">
    <source>
        <dbReference type="SAM" id="MobiDB-lite"/>
    </source>
</evidence>
<accession>A0A9Q1Q4M9</accession>
<feature type="compositionally biased region" description="Basic residues" evidence="1">
    <location>
        <begin position="159"/>
        <end position="170"/>
    </location>
</feature>
<feature type="compositionally biased region" description="Low complexity" evidence="1">
    <location>
        <begin position="235"/>
        <end position="245"/>
    </location>
</feature>
<keyword evidence="3" id="KW-1185">Reference proteome</keyword>
<reference evidence="2" key="1">
    <citation type="submission" date="2022-04" db="EMBL/GenBank/DDBJ databases">
        <title>Carnegiea gigantea Genome sequencing and assembly v2.</title>
        <authorList>
            <person name="Copetti D."/>
            <person name="Sanderson M.J."/>
            <person name="Burquez A."/>
            <person name="Wojciechowski M.F."/>
        </authorList>
    </citation>
    <scope>NUCLEOTIDE SEQUENCE</scope>
    <source>
        <strain evidence="2">SGP5-SGP5p</strain>
        <tissue evidence="2">Aerial part</tissue>
    </source>
</reference>
<dbReference type="Proteomes" id="UP001153076">
    <property type="component" value="Unassembled WGS sequence"/>
</dbReference>
<organism evidence="2 3">
    <name type="scientific">Carnegiea gigantea</name>
    <dbReference type="NCBI Taxonomy" id="171969"/>
    <lineage>
        <taxon>Eukaryota</taxon>
        <taxon>Viridiplantae</taxon>
        <taxon>Streptophyta</taxon>
        <taxon>Embryophyta</taxon>
        <taxon>Tracheophyta</taxon>
        <taxon>Spermatophyta</taxon>
        <taxon>Magnoliopsida</taxon>
        <taxon>eudicotyledons</taxon>
        <taxon>Gunneridae</taxon>
        <taxon>Pentapetalae</taxon>
        <taxon>Caryophyllales</taxon>
        <taxon>Cactineae</taxon>
        <taxon>Cactaceae</taxon>
        <taxon>Cactoideae</taxon>
        <taxon>Echinocereeae</taxon>
        <taxon>Carnegiea</taxon>
    </lineage>
</organism>
<dbReference type="AlphaFoldDB" id="A0A9Q1Q4M9"/>
<evidence type="ECO:0000313" key="3">
    <source>
        <dbReference type="Proteomes" id="UP001153076"/>
    </source>
</evidence>
<dbReference type="EMBL" id="JAKOGI010000965">
    <property type="protein sequence ID" value="KAJ8428819.1"/>
    <property type="molecule type" value="Genomic_DNA"/>
</dbReference>
<feature type="compositionally biased region" description="Gly residues" evidence="1">
    <location>
        <begin position="108"/>
        <end position="117"/>
    </location>
</feature>
<feature type="compositionally biased region" description="Basic and acidic residues" evidence="1">
    <location>
        <begin position="219"/>
        <end position="234"/>
    </location>
</feature>
<name>A0A9Q1Q4M9_9CARY</name>
<evidence type="ECO:0000313" key="2">
    <source>
        <dbReference type="EMBL" id="KAJ8428819.1"/>
    </source>
</evidence>
<proteinExistence type="predicted"/>
<feature type="compositionally biased region" description="Basic and acidic residues" evidence="1">
    <location>
        <begin position="147"/>
        <end position="158"/>
    </location>
</feature>
<sequence>MENLLPLLFSEIFKISSLVPTTLKSNDLLSIAKNFLQPPLILSPPTGTTEKVTRKSLLEEDRKNATKSPTPAPQLDKLPLETLKTACSEGKTEESKFFDDFPIIGKVAGGRTSGGSSSGKDRRNPATLRSPEKSSAADSPVGAAPAKTEESGDHPDRGRWRKQPTNKRKSEKQEIWRLYGPRKSRRAPDLPVGRAPAETEKSSHHPIRERRRKRRTNNRRSEETIGRTRKEERAASAMSSCPPASRGEQTD</sequence>
<feature type="compositionally biased region" description="Basic residues" evidence="1">
    <location>
        <begin position="204"/>
        <end position="218"/>
    </location>
</feature>
<protein>
    <submittedName>
        <fullName evidence="2">Uncharacterized protein</fullName>
    </submittedName>
</protein>
<gene>
    <name evidence="2" type="ORF">Cgig2_021074</name>
</gene>
<feature type="region of interest" description="Disordered" evidence="1">
    <location>
        <begin position="58"/>
        <end position="80"/>
    </location>
</feature>
<feature type="region of interest" description="Disordered" evidence="1">
    <location>
        <begin position="108"/>
        <end position="251"/>
    </location>
</feature>